<dbReference type="GO" id="GO:0004065">
    <property type="term" value="F:arylsulfatase activity"/>
    <property type="evidence" value="ECO:0007669"/>
    <property type="project" value="UniProtKB-EC"/>
</dbReference>
<evidence type="ECO:0000313" key="11">
    <source>
        <dbReference type="Proteomes" id="UP000319143"/>
    </source>
</evidence>
<organism evidence="10 11">
    <name type="scientific">Novipirellula artificiosorum</name>
    <dbReference type="NCBI Taxonomy" id="2528016"/>
    <lineage>
        <taxon>Bacteria</taxon>
        <taxon>Pseudomonadati</taxon>
        <taxon>Planctomycetota</taxon>
        <taxon>Planctomycetia</taxon>
        <taxon>Pirellulales</taxon>
        <taxon>Pirellulaceae</taxon>
        <taxon>Novipirellula</taxon>
    </lineage>
</organism>
<dbReference type="EC" id="3.1.6.1" evidence="10"/>
<dbReference type="Gene3D" id="3.30.1120.10">
    <property type="match status" value="1"/>
</dbReference>
<dbReference type="Gene3D" id="3.40.720.10">
    <property type="entry name" value="Alkaline Phosphatase, subunit A"/>
    <property type="match status" value="1"/>
</dbReference>
<dbReference type="OrthoDB" id="9783154at2"/>
<feature type="domain" description="Sulfatase N-terminal" evidence="9">
    <location>
        <begin position="25"/>
        <end position="397"/>
    </location>
</feature>
<dbReference type="PANTHER" id="PTHR42693">
    <property type="entry name" value="ARYLSULFATASE FAMILY MEMBER"/>
    <property type="match status" value="1"/>
</dbReference>
<comment type="cofactor">
    <cofactor evidence="1">
        <name>Ca(2+)</name>
        <dbReference type="ChEBI" id="CHEBI:29108"/>
    </cofactor>
</comment>
<keyword evidence="3" id="KW-0479">Metal-binding</keyword>
<feature type="signal peptide" evidence="8">
    <location>
        <begin position="1"/>
        <end position="21"/>
    </location>
</feature>
<dbReference type="InterPro" id="IPR050738">
    <property type="entry name" value="Sulfatase"/>
</dbReference>
<protein>
    <submittedName>
        <fullName evidence="10">Arylsulfatase</fullName>
        <ecNumber evidence="10">3.1.6.1</ecNumber>
    </submittedName>
</protein>
<keyword evidence="11" id="KW-1185">Reference proteome</keyword>
<comment type="similarity">
    <text evidence="2">Belongs to the sulfatase family.</text>
</comment>
<keyword evidence="5 10" id="KW-0378">Hydrolase</keyword>
<evidence type="ECO:0000259" key="9">
    <source>
        <dbReference type="Pfam" id="PF00884"/>
    </source>
</evidence>
<accession>A0A5C6DA55</accession>
<feature type="chain" id="PRO_5023053015" evidence="8">
    <location>
        <begin position="22"/>
        <end position="652"/>
    </location>
</feature>
<dbReference type="Pfam" id="PF00884">
    <property type="entry name" value="Sulfatase"/>
    <property type="match status" value="1"/>
</dbReference>
<dbReference type="SUPFAM" id="SSF53649">
    <property type="entry name" value="Alkaline phosphatase-like"/>
    <property type="match status" value="1"/>
</dbReference>
<evidence type="ECO:0000256" key="5">
    <source>
        <dbReference type="ARBA" id="ARBA00022801"/>
    </source>
</evidence>
<name>A0A5C6DA55_9BACT</name>
<evidence type="ECO:0000256" key="6">
    <source>
        <dbReference type="ARBA" id="ARBA00022837"/>
    </source>
</evidence>
<dbReference type="EMBL" id="SJPV01000012">
    <property type="protein sequence ID" value="TWU32661.1"/>
    <property type="molecule type" value="Genomic_DNA"/>
</dbReference>
<reference evidence="10 11" key="1">
    <citation type="submission" date="2019-02" db="EMBL/GenBank/DDBJ databases">
        <title>Deep-cultivation of Planctomycetes and their phenomic and genomic characterization uncovers novel biology.</title>
        <authorList>
            <person name="Wiegand S."/>
            <person name="Jogler M."/>
            <person name="Boedeker C."/>
            <person name="Pinto D."/>
            <person name="Vollmers J."/>
            <person name="Rivas-Marin E."/>
            <person name="Kohn T."/>
            <person name="Peeters S.H."/>
            <person name="Heuer A."/>
            <person name="Rast P."/>
            <person name="Oberbeckmann S."/>
            <person name="Bunk B."/>
            <person name="Jeske O."/>
            <person name="Meyerdierks A."/>
            <person name="Storesund J.E."/>
            <person name="Kallscheuer N."/>
            <person name="Luecker S."/>
            <person name="Lage O.M."/>
            <person name="Pohl T."/>
            <person name="Merkel B.J."/>
            <person name="Hornburger P."/>
            <person name="Mueller R.-W."/>
            <person name="Bruemmer F."/>
            <person name="Labrenz M."/>
            <person name="Spormann A.M."/>
            <person name="Op Den Camp H."/>
            <person name="Overmann J."/>
            <person name="Amann R."/>
            <person name="Jetten M.S.M."/>
            <person name="Mascher T."/>
            <person name="Medema M.H."/>
            <person name="Devos D.P."/>
            <person name="Kaster A.-K."/>
            <person name="Ovreas L."/>
            <person name="Rohde M."/>
            <person name="Galperin M.Y."/>
            <person name="Jogler C."/>
        </authorList>
    </citation>
    <scope>NUCLEOTIDE SEQUENCE [LARGE SCALE GENOMIC DNA]</scope>
    <source>
        <strain evidence="10 11">Poly41</strain>
    </source>
</reference>
<dbReference type="AlphaFoldDB" id="A0A5C6DA55"/>
<keyword evidence="6" id="KW-0106">Calcium</keyword>
<evidence type="ECO:0000313" key="10">
    <source>
        <dbReference type="EMBL" id="TWU32661.1"/>
    </source>
</evidence>
<dbReference type="InterPro" id="IPR000917">
    <property type="entry name" value="Sulfatase_N"/>
</dbReference>
<feature type="region of interest" description="Disordered" evidence="7">
    <location>
        <begin position="88"/>
        <end position="109"/>
    </location>
</feature>
<evidence type="ECO:0000256" key="4">
    <source>
        <dbReference type="ARBA" id="ARBA00022729"/>
    </source>
</evidence>
<dbReference type="InterPro" id="IPR017850">
    <property type="entry name" value="Alkaline_phosphatase_core_sf"/>
</dbReference>
<dbReference type="RefSeq" id="WP_146530393.1">
    <property type="nucleotide sequence ID" value="NZ_SJPV01000012.1"/>
</dbReference>
<evidence type="ECO:0000256" key="2">
    <source>
        <dbReference type="ARBA" id="ARBA00008779"/>
    </source>
</evidence>
<dbReference type="PANTHER" id="PTHR42693:SF42">
    <property type="entry name" value="ARYLSULFATASE G"/>
    <property type="match status" value="1"/>
</dbReference>
<comment type="caution">
    <text evidence="10">The sequence shown here is derived from an EMBL/GenBank/DDBJ whole genome shotgun (WGS) entry which is preliminary data.</text>
</comment>
<evidence type="ECO:0000256" key="3">
    <source>
        <dbReference type="ARBA" id="ARBA00022723"/>
    </source>
</evidence>
<evidence type="ECO:0000256" key="7">
    <source>
        <dbReference type="SAM" id="MobiDB-lite"/>
    </source>
</evidence>
<keyword evidence="4 8" id="KW-0732">Signal</keyword>
<dbReference type="Proteomes" id="UP000319143">
    <property type="component" value="Unassembled WGS sequence"/>
</dbReference>
<evidence type="ECO:0000256" key="8">
    <source>
        <dbReference type="SAM" id="SignalP"/>
    </source>
</evidence>
<proteinExistence type="inferred from homology"/>
<gene>
    <name evidence="10" type="primary">atsA_105</name>
    <name evidence="10" type="ORF">Poly41_56390</name>
</gene>
<evidence type="ECO:0000256" key="1">
    <source>
        <dbReference type="ARBA" id="ARBA00001913"/>
    </source>
</evidence>
<dbReference type="GO" id="GO:0046872">
    <property type="term" value="F:metal ion binding"/>
    <property type="evidence" value="ECO:0007669"/>
    <property type="project" value="UniProtKB-KW"/>
</dbReference>
<sequence precursor="true">MKLTWTAVTALLFVGGVPAAAKDQPNVVLFVVDDMGWMDSSAYGSQYYETPNMERLATQSMRFTDAYAVPLCSPTRCSILSGQHSARHGITSASGHQPPAAPNASPYPEKASPAAQFIFANSKNFIDPAIVTLAEVLRDADYRTGHFGKWHLGLMPANRPDQNGFETTWGCAPDPGPPSYFSPYGVVTEGRPTGQHHVGNITDGPDGEYITDRLTDEALKFIEVHRDEPFFLNLWQYGVHGPWGHKEEYTAAFAKKTDPRGEQRNPIMASMLKSVDESLGRVMAKLDELGLTENTLFVFYSDNGGNVHSNREDDRKIANLGVNHPKMAAIREWRKWAGGEGPTNNAPLREGKARIYEGGQRVPLMVRWPGKIKPGTTDNTVVGAIDLYPTVLDALNVELPANHIVDGLSFLPVLERTGRLNREAYFTWFPHIIPAVSVRKGEWKLIRRFEPHRDYPEVRELYNLTKDISETNNLAETMPDRVKALDALIDEFIADTGALVPKPNPAYRPQVAMAARSHDAGLVPKMCSVEVKNGALVVTMEPGKRNPFLGTAQIKTGIPLTLHLRARSQTGGAGMVQWKLAAQENFPAQGQTVEFDLPAGSEWQELRIDLPIEKTTQIVRLYLPLEKGPVEIQSIDYLDANTKKSVKRWEFQ</sequence>
<dbReference type="CDD" id="cd16144">
    <property type="entry name" value="ARS_like"/>
    <property type="match status" value="1"/>
</dbReference>